<dbReference type="OrthoDB" id="9810761at2"/>
<keyword evidence="5" id="KW-1185">Reference proteome</keyword>
<evidence type="ECO:0000259" key="3">
    <source>
        <dbReference type="Pfam" id="PF00437"/>
    </source>
</evidence>
<dbReference type="PANTHER" id="PTHR30486">
    <property type="entry name" value="TWITCHING MOTILITY PROTEIN PILT"/>
    <property type="match status" value="1"/>
</dbReference>
<comment type="caution">
    <text evidence="4">The sequence shown here is derived from an EMBL/GenBank/DDBJ whole genome shotgun (WGS) entry which is preliminary data.</text>
</comment>
<gene>
    <name evidence="4" type="ORF">A6A03_13745</name>
</gene>
<dbReference type="PANTHER" id="PTHR30486:SF15">
    <property type="entry name" value="TYPE II_IV SECRETION SYSTEM ATPASE"/>
    <property type="match status" value="1"/>
</dbReference>
<organism evidence="4 5">
    <name type="scientific">Chloroflexus islandicus</name>
    <dbReference type="NCBI Taxonomy" id="1707952"/>
    <lineage>
        <taxon>Bacteria</taxon>
        <taxon>Bacillati</taxon>
        <taxon>Chloroflexota</taxon>
        <taxon>Chloroflexia</taxon>
        <taxon>Chloroflexales</taxon>
        <taxon>Chloroflexineae</taxon>
        <taxon>Chloroflexaceae</taxon>
        <taxon>Chloroflexus</taxon>
    </lineage>
</organism>
<evidence type="ECO:0000256" key="2">
    <source>
        <dbReference type="SAM" id="MobiDB-lite"/>
    </source>
</evidence>
<proteinExistence type="inferred from homology"/>
<feature type="region of interest" description="Disordered" evidence="2">
    <location>
        <begin position="1"/>
        <end position="38"/>
    </location>
</feature>
<reference evidence="4 5" key="1">
    <citation type="submission" date="2016-04" db="EMBL/GenBank/DDBJ databases">
        <title>Chloroflexus islandicus sp. nov., a thermophilic filamentous anoxygenic phototrophic bacterium from geyser Strokkur (Iceland).</title>
        <authorList>
            <person name="Gaisin V.A."/>
            <person name="Kalashnikov A.M."/>
            <person name="Sukhacheva M.V."/>
            <person name="Grouzdev D.S."/>
            <person name="Ivanov T.M."/>
            <person name="Kuznetsov B."/>
            <person name="Gorlenko V.M."/>
        </authorList>
    </citation>
    <scope>NUCLEOTIDE SEQUENCE [LARGE SCALE GENOMIC DNA]</scope>
    <source>
        <strain evidence="5">isl-2</strain>
    </source>
</reference>
<evidence type="ECO:0000256" key="1">
    <source>
        <dbReference type="ARBA" id="ARBA00006611"/>
    </source>
</evidence>
<dbReference type="Proteomes" id="UP000078287">
    <property type="component" value="Unassembled WGS sequence"/>
</dbReference>
<evidence type="ECO:0000313" key="4">
    <source>
        <dbReference type="EMBL" id="OAN45801.1"/>
    </source>
</evidence>
<evidence type="ECO:0000313" key="5">
    <source>
        <dbReference type="Proteomes" id="UP000078287"/>
    </source>
</evidence>
<dbReference type="STRING" id="1707952.A6A03_13745"/>
<accession>A0A178MAJ9</accession>
<dbReference type="Gene3D" id="3.30.450.380">
    <property type="match status" value="1"/>
</dbReference>
<dbReference type="InterPro" id="IPR050921">
    <property type="entry name" value="T4SS_GSP_E_ATPase"/>
</dbReference>
<dbReference type="GO" id="GO:0016887">
    <property type="term" value="F:ATP hydrolysis activity"/>
    <property type="evidence" value="ECO:0007669"/>
    <property type="project" value="InterPro"/>
</dbReference>
<dbReference type="AlphaFoldDB" id="A0A178MAJ9"/>
<dbReference type="CDD" id="cd01130">
    <property type="entry name" value="VirB11-like_ATPase"/>
    <property type="match status" value="1"/>
</dbReference>
<dbReference type="Pfam" id="PF00437">
    <property type="entry name" value="T2SSE"/>
    <property type="match status" value="1"/>
</dbReference>
<feature type="compositionally biased region" description="Pro residues" evidence="2">
    <location>
        <begin position="17"/>
        <end position="36"/>
    </location>
</feature>
<dbReference type="EMBL" id="LWQS01000051">
    <property type="protein sequence ID" value="OAN45801.1"/>
    <property type="molecule type" value="Genomic_DNA"/>
</dbReference>
<dbReference type="SUPFAM" id="SSF52540">
    <property type="entry name" value="P-loop containing nucleoside triphosphate hydrolases"/>
    <property type="match status" value="1"/>
</dbReference>
<name>A0A178MAJ9_9CHLR</name>
<feature type="domain" description="Bacterial type II secretion system protein E" evidence="3">
    <location>
        <begin position="109"/>
        <end position="390"/>
    </location>
</feature>
<dbReference type="InterPro" id="IPR027417">
    <property type="entry name" value="P-loop_NTPase"/>
</dbReference>
<comment type="similarity">
    <text evidence="1">Belongs to the GSP E family.</text>
</comment>
<dbReference type="RefSeq" id="WP_066787060.1">
    <property type="nucleotide sequence ID" value="NZ_LWQS01000051.1"/>
</dbReference>
<dbReference type="InterPro" id="IPR001482">
    <property type="entry name" value="T2SS/T4SS_dom"/>
</dbReference>
<sequence length="465" mass="51453">MARLRFSRPESTNLPEPVAPAPAPQPEAPSPAPRAPTPLVAAREDRELVAAVQAKLLAEPEPTSARRDPDYFPRRIAALVTEQLEGSGRIVSERERARLIKFAQAELLGLGPLEPFLHDDTVTEIMVNGPHQIWIERNGKIEETGATFIDDEHVRRIIDRIIAPLGRRCDETTPMVDARLPDGSRLNAIIPPLCLNGPTLTIRKFFKQPLTVHDLIARGSASPEIMELLRVCVQGRLNIIVSGGTGTGKTTILNVLSSFIPPDERIVTIENAAELRLQQRHVVTLETRPPNIEGKGEVTIRDLVVNALRMRPDRIVVGECRAGEALDMLQAMNTGHDGSMTTLHANSPRDAIHRLETMVLMAGLDLPQRAIREQIASAINLIVQLDRLKDGSRKITKICEVTGMEGDVVTMSELFVFQQQGMRDGQVVGRMVPTGIRPRFLEQLASHDLYLPPHIFGFGASRHER</sequence>
<protein>
    <submittedName>
        <fullName evidence="4">Type II secretion system protein E</fullName>
    </submittedName>
</protein>
<dbReference type="Gene3D" id="3.40.50.300">
    <property type="entry name" value="P-loop containing nucleotide triphosphate hydrolases"/>
    <property type="match status" value="1"/>
</dbReference>